<dbReference type="SUPFAM" id="SSF100939">
    <property type="entry name" value="SPOC domain-like"/>
    <property type="match status" value="1"/>
</dbReference>
<dbReference type="EMBL" id="BMNA01000003">
    <property type="protein sequence ID" value="GGM00816.1"/>
    <property type="molecule type" value="Genomic_DNA"/>
</dbReference>
<evidence type="ECO:0000259" key="5">
    <source>
        <dbReference type="SMART" id="SM00559"/>
    </source>
</evidence>
<dbReference type="PANTHER" id="PTHR41251:SF1">
    <property type="entry name" value="NON-HOMOLOGOUS END JOINING PROTEIN KU"/>
    <property type="match status" value="1"/>
</dbReference>
<keyword evidence="3" id="KW-0227">DNA damage</keyword>
<gene>
    <name evidence="3" type="primary">ku</name>
    <name evidence="6" type="ORF">GCM10011594_21080</name>
</gene>
<sequence>MRSIWKGSLTFGLVNVPVNVYSATEDHDVRFHQVHKADGGRIRYQRICEKDGKQVEFADIGKAYEADDGRTVVLTDEDFEQLPVATGHEIEVLRFVPDDEIDPVLFDRSYYLEPSGSSVKAYVLLRSTLEQTDRVAVVHFALREKVRLAALRVRDGVLMVQTLLWPDEVRQADFAALDTDVAPTPAEVRAAAALVESFAGSFEPEEYSDEYREQLQQLIDAKLEGTEAFPDSGEDAADDAEVVDLLAALRRSVEAGQGGSGTGSTRSGTAKSTAGNTRSAKTGTATSTAAKSGSTKTGTAKSTAAKSSAAKTRSAKTGTKSSTATTGAPKSSAGRSSTKGKSTGKNTTGRSGTRRSAAS</sequence>
<comment type="caution">
    <text evidence="6">The sequence shown here is derived from an EMBL/GenBank/DDBJ whole genome shotgun (WGS) entry which is preliminary data.</text>
</comment>
<dbReference type="AlphaFoldDB" id="A0A917WG14"/>
<comment type="function">
    <text evidence="3">With LigD forms a non-homologous end joining (NHEJ) DNA repair enzyme, which repairs dsDNA breaks with reduced fidelity. Binds linear dsDNA with 5'- and 3'- overhangs but not closed circular dsDNA nor ssDNA. Recruits and stimulates the ligase activity of LigD.</text>
</comment>
<evidence type="ECO:0000313" key="6">
    <source>
        <dbReference type="EMBL" id="GGM00816.1"/>
    </source>
</evidence>
<proteinExistence type="inferred from homology"/>
<name>A0A917WG14_9ACTN</name>
<evidence type="ECO:0000256" key="3">
    <source>
        <dbReference type="HAMAP-Rule" id="MF_01875"/>
    </source>
</evidence>
<organism evidence="6 7">
    <name type="scientific">Nakamurella endophytica</name>
    <dbReference type="NCBI Taxonomy" id="1748367"/>
    <lineage>
        <taxon>Bacteria</taxon>
        <taxon>Bacillati</taxon>
        <taxon>Actinomycetota</taxon>
        <taxon>Actinomycetes</taxon>
        <taxon>Nakamurellales</taxon>
        <taxon>Nakamurellaceae</taxon>
        <taxon>Nakamurella</taxon>
    </lineage>
</organism>
<dbReference type="Proteomes" id="UP000655208">
    <property type="component" value="Unassembled WGS sequence"/>
</dbReference>
<reference evidence="6" key="2">
    <citation type="submission" date="2020-09" db="EMBL/GenBank/DDBJ databases">
        <authorList>
            <person name="Sun Q."/>
            <person name="Zhou Y."/>
        </authorList>
    </citation>
    <scope>NUCLEOTIDE SEQUENCE</scope>
    <source>
        <strain evidence="6">CGMCC 4.7308</strain>
    </source>
</reference>
<dbReference type="InterPro" id="IPR016194">
    <property type="entry name" value="SPOC-like_C_dom_sf"/>
</dbReference>
<feature type="compositionally biased region" description="Low complexity" evidence="4">
    <location>
        <begin position="263"/>
        <end position="359"/>
    </location>
</feature>
<accession>A0A917WG14</accession>
<evidence type="ECO:0000256" key="1">
    <source>
        <dbReference type="ARBA" id="ARBA00023125"/>
    </source>
</evidence>
<keyword evidence="1 3" id="KW-0238">DNA-binding</keyword>
<dbReference type="GO" id="GO:0003690">
    <property type="term" value="F:double-stranded DNA binding"/>
    <property type="evidence" value="ECO:0007669"/>
    <property type="project" value="UniProtKB-UniRule"/>
</dbReference>
<dbReference type="RefSeq" id="WP_188941423.1">
    <property type="nucleotide sequence ID" value="NZ_BMNA01000003.1"/>
</dbReference>
<dbReference type="FunFam" id="2.40.290.10:FF:000004">
    <property type="entry name" value="Non-homologous end joining protein Ku"/>
    <property type="match status" value="1"/>
</dbReference>
<feature type="region of interest" description="Disordered" evidence="4">
    <location>
        <begin position="254"/>
        <end position="359"/>
    </location>
</feature>
<dbReference type="PANTHER" id="PTHR41251">
    <property type="entry name" value="NON-HOMOLOGOUS END JOINING PROTEIN KU"/>
    <property type="match status" value="1"/>
</dbReference>
<comment type="subunit">
    <text evidence="3">Homodimer. Interacts with LigD.</text>
</comment>
<comment type="similarity">
    <text evidence="3">Belongs to the prokaryotic Ku family.</text>
</comment>
<dbReference type="InterPro" id="IPR009187">
    <property type="entry name" value="Prok_Ku"/>
</dbReference>
<evidence type="ECO:0000256" key="2">
    <source>
        <dbReference type="ARBA" id="ARBA00023172"/>
    </source>
</evidence>
<keyword evidence="2 3" id="KW-0233">DNA recombination</keyword>
<dbReference type="GO" id="GO:0006310">
    <property type="term" value="P:DNA recombination"/>
    <property type="evidence" value="ECO:0007669"/>
    <property type="project" value="UniProtKB-KW"/>
</dbReference>
<dbReference type="CDD" id="cd00789">
    <property type="entry name" value="KU_like"/>
    <property type="match status" value="1"/>
</dbReference>
<reference evidence="6" key="1">
    <citation type="journal article" date="2014" name="Int. J. Syst. Evol. Microbiol.">
        <title>Complete genome sequence of Corynebacterium casei LMG S-19264T (=DSM 44701T), isolated from a smear-ripened cheese.</title>
        <authorList>
            <consortium name="US DOE Joint Genome Institute (JGI-PGF)"/>
            <person name="Walter F."/>
            <person name="Albersmeier A."/>
            <person name="Kalinowski J."/>
            <person name="Ruckert C."/>
        </authorList>
    </citation>
    <scope>NUCLEOTIDE SEQUENCE</scope>
    <source>
        <strain evidence="6">CGMCC 4.7308</strain>
    </source>
</reference>
<keyword evidence="3" id="KW-0234">DNA repair</keyword>
<evidence type="ECO:0000256" key="4">
    <source>
        <dbReference type="SAM" id="MobiDB-lite"/>
    </source>
</evidence>
<keyword evidence="7" id="KW-1185">Reference proteome</keyword>
<feature type="domain" description="Ku" evidence="5">
    <location>
        <begin position="52"/>
        <end position="180"/>
    </location>
</feature>
<dbReference type="GO" id="GO:0006303">
    <property type="term" value="P:double-strand break repair via nonhomologous end joining"/>
    <property type="evidence" value="ECO:0007669"/>
    <property type="project" value="UniProtKB-UniRule"/>
</dbReference>
<dbReference type="Pfam" id="PF02735">
    <property type="entry name" value="Ku"/>
    <property type="match status" value="1"/>
</dbReference>
<dbReference type="Gene3D" id="2.40.290.10">
    <property type="match status" value="1"/>
</dbReference>
<protein>
    <recommendedName>
        <fullName evidence="3">Non-homologous end joining protein Ku</fullName>
    </recommendedName>
</protein>
<dbReference type="HAMAP" id="MF_01875">
    <property type="entry name" value="Prokaryotic_Ku"/>
    <property type="match status" value="1"/>
</dbReference>
<dbReference type="SMART" id="SM00559">
    <property type="entry name" value="Ku78"/>
    <property type="match status" value="1"/>
</dbReference>
<dbReference type="InterPro" id="IPR006164">
    <property type="entry name" value="DNA_bd_Ku70/Ku80"/>
</dbReference>
<evidence type="ECO:0000313" key="7">
    <source>
        <dbReference type="Proteomes" id="UP000655208"/>
    </source>
</evidence>
<dbReference type="NCBIfam" id="TIGR02772">
    <property type="entry name" value="Ku_bact"/>
    <property type="match status" value="1"/>
</dbReference>